<evidence type="ECO:0000313" key="2">
    <source>
        <dbReference type="Proteomes" id="UP000334340"/>
    </source>
</evidence>
<organism evidence="1 2">
    <name type="scientific">Candidatus Methylomirabilis lanthanidiphila</name>
    <dbReference type="NCBI Taxonomy" id="2211376"/>
    <lineage>
        <taxon>Bacteria</taxon>
        <taxon>Candidatus Methylomirabilota</taxon>
        <taxon>Candidatus Methylomirabilia</taxon>
        <taxon>Candidatus Methylomirabilales</taxon>
        <taxon>Candidatus Methylomirabilaceae</taxon>
        <taxon>Candidatus Methylomirabilis</taxon>
    </lineage>
</organism>
<dbReference type="AlphaFoldDB" id="A0A564ZH43"/>
<keyword evidence="2" id="KW-1185">Reference proteome</keyword>
<proteinExistence type="predicted"/>
<gene>
    <name evidence="1" type="ORF">MELA_00846</name>
</gene>
<evidence type="ECO:0000313" key="1">
    <source>
        <dbReference type="EMBL" id="VUZ84473.1"/>
    </source>
</evidence>
<dbReference type="Proteomes" id="UP000334340">
    <property type="component" value="Unassembled WGS sequence"/>
</dbReference>
<evidence type="ECO:0008006" key="3">
    <source>
        <dbReference type="Google" id="ProtNLM"/>
    </source>
</evidence>
<reference evidence="1 2" key="1">
    <citation type="submission" date="2019-07" db="EMBL/GenBank/DDBJ databases">
        <authorList>
            <person name="Cremers G."/>
        </authorList>
    </citation>
    <scope>NUCLEOTIDE SEQUENCE [LARGE SCALE GENOMIC DNA]</scope>
</reference>
<dbReference type="EMBL" id="CABIKM010000012">
    <property type="protein sequence ID" value="VUZ84473.1"/>
    <property type="molecule type" value="Genomic_DNA"/>
</dbReference>
<accession>A0A564ZH43</accession>
<name>A0A564ZH43_9BACT</name>
<sequence>MDEQTLDSLADMICGDGQGYPVYRTGSDLTRFFQRVGFSNFRHDGSTRKWWTLDVLKQLSDNNLKGVVLRLADPREYRGNQEQVKQALSKLNEILMPEGLKVELDGVKPSLRAITPQFVERDTEPDLKTLPPPAFLTLQLEPGLGEILSDRWEQTQRCLNTEAYLAATIIMGSLLEGMLLSVLQKFPKEANTCTVAPIDPKTGKVKHFAEWTLSDMINVAHEADWIDFDVKKFSHALREFRNLIHPYQQMVVRTFPDKDTCEISWLVVQAATNDLARKLK</sequence>
<protein>
    <recommendedName>
        <fullName evidence="3">DUF4145 domain-containing protein</fullName>
    </recommendedName>
</protein>